<sequence>MKFVLGAVFTAILVSGCAVYTPGVAVVAPAGVVVDPGPGPGFCPPGQAKKGRC</sequence>
<dbReference type="EMBL" id="CAJZAF010000007">
    <property type="protein sequence ID" value="CAG9169885.1"/>
    <property type="molecule type" value="Genomic_DNA"/>
</dbReference>
<feature type="chain" id="PRO_5046571113" description="Lipoprotein" evidence="1">
    <location>
        <begin position="21"/>
        <end position="53"/>
    </location>
</feature>
<organism evidence="2 3">
    <name type="scientific">Cupriavidus pinatubonensis</name>
    <dbReference type="NCBI Taxonomy" id="248026"/>
    <lineage>
        <taxon>Bacteria</taxon>
        <taxon>Pseudomonadati</taxon>
        <taxon>Pseudomonadota</taxon>
        <taxon>Betaproteobacteria</taxon>
        <taxon>Burkholderiales</taxon>
        <taxon>Burkholderiaceae</taxon>
        <taxon>Cupriavidus</taxon>
    </lineage>
</organism>
<evidence type="ECO:0008006" key="4">
    <source>
        <dbReference type="Google" id="ProtNLM"/>
    </source>
</evidence>
<dbReference type="PROSITE" id="PS51257">
    <property type="entry name" value="PROKAR_LIPOPROTEIN"/>
    <property type="match status" value="1"/>
</dbReference>
<keyword evidence="3" id="KW-1185">Reference proteome</keyword>
<feature type="signal peptide" evidence="1">
    <location>
        <begin position="1"/>
        <end position="20"/>
    </location>
</feature>
<gene>
    <name evidence="2" type="ORF">LMG23994_01712</name>
</gene>
<keyword evidence="1" id="KW-0732">Signal</keyword>
<protein>
    <recommendedName>
        <fullName evidence="4">Lipoprotein</fullName>
    </recommendedName>
</protein>
<reference evidence="2 3" key="1">
    <citation type="submission" date="2021-08" db="EMBL/GenBank/DDBJ databases">
        <authorList>
            <person name="Peeters C."/>
        </authorList>
    </citation>
    <scope>NUCLEOTIDE SEQUENCE [LARGE SCALE GENOMIC DNA]</scope>
    <source>
        <strain evidence="2 3">LMG 23994</strain>
    </source>
</reference>
<evidence type="ECO:0000313" key="2">
    <source>
        <dbReference type="EMBL" id="CAG9169885.1"/>
    </source>
</evidence>
<evidence type="ECO:0000313" key="3">
    <source>
        <dbReference type="Proteomes" id="UP000701702"/>
    </source>
</evidence>
<proteinExistence type="predicted"/>
<name>A0ABM8WR01_9BURK</name>
<dbReference type="Proteomes" id="UP000701702">
    <property type="component" value="Unassembled WGS sequence"/>
</dbReference>
<evidence type="ECO:0000256" key="1">
    <source>
        <dbReference type="SAM" id="SignalP"/>
    </source>
</evidence>
<comment type="caution">
    <text evidence="2">The sequence shown here is derived from an EMBL/GenBank/DDBJ whole genome shotgun (WGS) entry which is preliminary data.</text>
</comment>
<accession>A0ABM8WR01</accession>